<evidence type="ECO:0000256" key="2">
    <source>
        <dbReference type="ARBA" id="ARBA00022448"/>
    </source>
</evidence>
<keyword evidence="10" id="KW-1185">Reference proteome</keyword>
<evidence type="ECO:0000256" key="3">
    <source>
        <dbReference type="ARBA" id="ARBA00022475"/>
    </source>
</evidence>
<evidence type="ECO:0000256" key="5">
    <source>
        <dbReference type="ARBA" id="ARBA00022989"/>
    </source>
</evidence>
<evidence type="ECO:0000313" key="9">
    <source>
        <dbReference type="EMBL" id="MET3615577.1"/>
    </source>
</evidence>
<feature type="transmembrane region" description="Helical" evidence="7">
    <location>
        <begin position="69"/>
        <end position="94"/>
    </location>
</feature>
<proteinExistence type="inferred from homology"/>
<dbReference type="PROSITE" id="PS50928">
    <property type="entry name" value="ABC_TM1"/>
    <property type="match status" value="1"/>
</dbReference>
<dbReference type="Pfam" id="PF00528">
    <property type="entry name" value="BPD_transp_1"/>
    <property type="match status" value="1"/>
</dbReference>
<dbReference type="Proteomes" id="UP001549047">
    <property type="component" value="Unassembled WGS sequence"/>
</dbReference>
<sequence>MATRQGQRLARWALLPSVTVLSSFAFVPLALAFYFAFLRYNIQDPDRVFWFGWKNFYYFMKDPYFVKNLFNTLLLVGGVLLTTVVGGLGLALLFDQEFWGRGFVRVLMISPFFILPTVSSMVWKNLLMHPVFGLFAEIQRWFGVTQTFDWFGKLPLFSVGLIVAWQWLPFAALILLTALQSLDEEQKDAAAMDGAKPWAYFRYIVLPHLARPITVVVLIETIFLMNVFAEIKVTSVGGFAGNLTYLVFSRLQNDNDVGAAAAGGIIAIILANLVSLVLVRLMGKNLEN</sequence>
<feature type="transmembrane region" description="Helical" evidence="7">
    <location>
        <begin position="156"/>
        <end position="179"/>
    </location>
</feature>
<feature type="transmembrane region" description="Helical" evidence="7">
    <location>
        <begin position="106"/>
        <end position="123"/>
    </location>
</feature>
<gene>
    <name evidence="9" type="ORF">ABID16_003924</name>
</gene>
<keyword evidence="2 7" id="KW-0813">Transport</keyword>
<keyword evidence="3" id="KW-1003">Cell membrane</keyword>
<evidence type="ECO:0000259" key="8">
    <source>
        <dbReference type="PROSITE" id="PS50928"/>
    </source>
</evidence>
<evidence type="ECO:0000256" key="4">
    <source>
        <dbReference type="ARBA" id="ARBA00022692"/>
    </source>
</evidence>
<dbReference type="InterPro" id="IPR000515">
    <property type="entry name" value="MetI-like"/>
</dbReference>
<reference evidence="9 10" key="1">
    <citation type="submission" date="2024-06" db="EMBL/GenBank/DDBJ databases">
        <title>Genomic Encyclopedia of Type Strains, Phase IV (KMG-IV): sequencing the most valuable type-strain genomes for metagenomic binning, comparative biology and taxonomic classification.</title>
        <authorList>
            <person name="Goeker M."/>
        </authorList>
    </citation>
    <scope>NUCLEOTIDE SEQUENCE [LARGE SCALE GENOMIC DNA]</scope>
    <source>
        <strain evidence="9 10">DSM 29780</strain>
    </source>
</reference>
<dbReference type="PANTHER" id="PTHR43005">
    <property type="entry name" value="BLR7065 PROTEIN"/>
    <property type="match status" value="1"/>
</dbReference>
<dbReference type="RefSeq" id="WP_354558044.1">
    <property type="nucleotide sequence ID" value="NZ_JBEPMB010000008.1"/>
</dbReference>
<keyword evidence="4 7" id="KW-0812">Transmembrane</keyword>
<dbReference type="EMBL" id="JBEPMB010000008">
    <property type="protein sequence ID" value="MET3615577.1"/>
    <property type="molecule type" value="Genomic_DNA"/>
</dbReference>
<evidence type="ECO:0000256" key="1">
    <source>
        <dbReference type="ARBA" id="ARBA00004651"/>
    </source>
</evidence>
<evidence type="ECO:0000256" key="7">
    <source>
        <dbReference type="RuleBase" id="RU363032"/>
    </source>
</evidence>
<name>A0ABV2J4A1_9HYPH</name>
<keyword evidence="6 7" id="KW-0472">Membrane</keyword>
<feature type="transmembrane region" description="Helical" evidence="7">
    <location>
        <begin position="12"/>
        <end position="37"/>
    </location>
</feature>
<dbReference type="InterPro" id="IPR035906">
    <property type="entry name" value="MetI-like_sf"/>
</dbReference>
<comment type="similarity">
    <text evidence="7">Belongs to the binding-protein-dependent transport system permease family.</text>
</comment>
<comment type="subcellular location">
    <subcellularLocation>
        <location evidence="1 7">Cell membrane</location>
        <topology evidence="1 7">Multi-pass membrane protein</topology>
    </subcellularLocation>
</comment>
<evidence type="ECO:0000256" key="6">
    <source>
        <dbReference type="ARBA" id="ARBA00023136"/>
    </source>
</evidence>
<organism evidence="9 10">
    <name type="scientific">Rhizobium aquaticum</name>
    <dbReference type="NCBI Taxonomy" id="1549636"/>
    <lineage>
        <taxon>Bacteria</taxon>
        <taxon>Pseudomonadati</taxon>
        <taxon>Pseudomonadota</taxon>
        <taxon>Alphaproteobacteria</taxon>
        <taxon>Hyphomicrobiales</taxon>
        <taxon>Rhizobiaceae</taxon>
        <taxon>Rhizobium/Agrobacterium group</taxon>
        <taxon>Rhizobium</taxon>
    </lineage>
</organism>
<feature type="transmembrane region" description="Helical" evidence="7">
    <location>
        <begin position="200"/>
        <end position="225"/>
    </location>
</feature>
<protein>
    <submittedName>
        <fullName evidence="9">Sorbitol/mannitol transport system permease protein</fullName>
    </submittedName>
</protein>
<evidence type="ECO:0000313" key="10">
    <source>
        <dbReference type="Proteomes" id="UP001549047"/>
    </source>
</evidence>
<comment type="caution">
    <text evidence="9">The sequence shown here is derived from an EMBL/GenBank/DDBJ whole genome shotgun (WGS) entry which is preliminary data.</text>
</comment>
<accession>A0ABV2J4A1</accession>
<feature type="transmembrane region" description="Helical" evidence="7">
    <location>
        <begin position="257"/>
        <end position="279"/>
    </location>
</feature>
<dbReference type="Gene3D" id="1.10.3720.10">
    <property type="entry name" value="MetI-like"/>
    <property type="match status" value="1"/>
</dbReference>
<feature type="domain" description="ABC transmembrane type-1" evidence="8">
    <location>
        <begin position="69"/>
        <end position="278"/>
    </location>
</feature>
<dbReference type="PANTHER" id="PTHR43005:SF2">
    <property type="entry name" value="INTEGRAL MEMBRANE SUGAR TRANSPORT PROTEIN"/>
    <property type="match status" value="1"/>
</dbReference>
<dbReference type="SUPFAM" id="SSF161098">
    <property type="entry name" value="MetI-like"/>
    <property type="match status" value="1"/>
</dbReference>
<dbReference type="CDD" id="cd06261">
    <property type="entry name" value="TM_PBP2"/>
    <property type="match status" value="1"/>
</dbReference>
<keyword evidence="5 7" id="KW-1133">Transmembrane helix</keyword>